<evidence type="ECO:0000256" key="6">
    <source>
        <dbReference type="ARBA" id="ARBA00023136"/>
    </source>
</evidence>
<evidence type="ECO:0000256" key="4">
    <source>
        <dbReference type="ARBA" id="ARBA00022692"/>
    </source>
</evidence>
<protein>
    <recommendedName>
        <fullName evidence="8">VTT domain-containing protein</fullName>
    </recommendedName>
</protein>
<feature type="transmembrane region" description="Helical" evidence="7">
    <location>
        <begin position="59"/>
        <end position="82"/>
    </location>
</feature>
<comment type="caution">
    <text evidence="9">The sequence shown here is derived from an EMBL/GenBank/DDBJ whole genome shotgun (WGS) entry which is preliminary data.</text>
</comment>
<dbReference type="AlphaFoldDB" id="A0A0R1LZN9"/>
<dbReference type="PANTHER" id="PTHR30353:SF0">
    <property type="entry name" value="TRANSMEMBRANE PROTEIN"/>
    <property type="match status" value="1"/>
</dbReference>
<evidence type="ECO:0000256" key="7">
    <source>
        <dbReference type="RuleBase" id="RU367016"/>
    </source>
</evidence>
<organism evidence="9 10">
    <name type="scientific">Secundilactobacillus odoratitofui DSM 19909 = JCM 15043</name>
    <dbReference type="NCBI Taxonomy" id="1423776"/>
    <lineage>
        <taxon>Bacteria</taxon>
        <taxon>Bacillati</taxon>
        <taxon>Bacillota</taxon>
        <taxon>Bacilli</taxon>
        <taxon>Lactobacillales</taxon>
        <taxon>Lactobacillaceae</taxon>
        <taxon>Secundilactobacillus</taxon>
    </lineage>
</organism>
<dbReference type="PANTHER" id="PTHR30353">
    <property type="entry name" value="INNER MEMBRANE PROTEIN DEDA-RELATED"/>
    <property type="match status" value="1"/>
</dbReference>
<dbReference type="Pfam" id="PF09335">
    <property type="entry name" value="VTT_dom"/>
    <property type="match status" value="1"/>
</dbReference>
<dbReference type="GO" id="GO:0005886">
    <property type="term" value="C:plasma membrane"/>
    <property type="evidence" value="ECO:0007669"/>
    <property type="project" value="UniProtKB-SubCell"/>
</dbReference>
<feature type="transmembrane region" description="Helical" evidence="7">
    <location>
        <begin position="154"/>
        <end position="176"/>
    </location>
</feature>
<keyword evidence="4 7" id="KW-0812">Transmembrane</keyword>
<evidence type="ECO:0000256" key="1">
    <source>
        <dbReference type="ARBA" id="ARBA00004651"/>
    </source>
</evidence>
<dbReference type="RefSeq" id="WP_056947608.1">
    <property type="nucleotide sequence ID" value="NZ_AZEE01000028.1"/>
</dbReference>
<evidence type="ECO:0000256" key="3">
    <source>
        <dbReference type="ARBA" id="ARBA00022475"/>
    </source>
</evidence>
<evidence type="ECO:0000256" key="2">
    <source>
        <dbReference type="ARBA" id="ARBA00010792"/>
    </source>
</evidence>
<comment type="subcellular location">
    <subcellularLocation>
        <location evidence="1 7">Cell membrane</location>
        <topology evidence="1 7">Multi-pass membrane protein</topology>
    </subcellularLocation>
</comment>
<feature type="transmembrane region" description="Helical" evidence="7">
    <location>
        <begin position="25"/>
        <end position="47"/>
    </location>
</feature>
<accession>A0A0R1LZN9</accession>
<sequence>MITSLLVAFLNLNHLLPLLIGQYGSLVYLVLFLVIFIETGVVVLPFLPGDSLLFLSGSLAALSGTTLNPLLLIIILSIAAILGDTVNFEIGKHFGHHLTSPRFQRWIKPKYLHDTERFFTKHGNAAVFLGRFMPLIRTFIPFTAGISKMAYHRFILYNVLGGLSWVSVTVLAGFFLGNIAIVKAHFELIMLAIVAISLLPAMLMALRRKLKKPATPVN</sequence>
<evidence type="ECO:0000256" key="5">
    <source>
        <dbReference type="ARBA" id="ARBA00022989"/>
    </source>
</evidence>
<keyword evidence="3 7" id="KW-1003">Cell membrane</keyword>
<reference evidence="9 10" key="1">
    <citation type="journal article" date="2015" name="Genome Announc.">
        <title>Expanding the biotechnology potential of lactobacilli through comparative genomics of 213 strains and associated genera.</title>
        <authorList>
            <person name="Sun Z."/>
            <person name="Harris H.M."/>
            <person name="McCann A."/>
            <person name="Guo C."/>
            <person name="Argimon S."/>
            <person name="Zhang W."/>
            <person name="Yang X."/>
            <person name="Jeffery I.B."/>
            <person name="Cooney J.C."/>
            <person name="Kagawa T.F."/>
            <person name="Liu W."/>
            <person name="Song Y."/>
            <person name="Salvetti E."/>
            <person name="Wrobel A."/>
            <person name="Rasinkangas P."/>
            <person name="Parkhill J."/>
            <person name="Rea M.C."/>
            <person name="O'Sullivan O."/>
            <person name="Ritari J."/>
            <person name="Douillard F.P."/>
            <person name="Paul Ross R."/>
            <person name="Yang R."/>
            <person name="Briner A.E."/>
            <person name="Felis G.E."/>
            <person name="de Vos W.M."/>
            <person name="Barrangou R."/>
            <person name="Klaenhammer T.R."/>
            <person name="Caufield P.W."/>
            <person name="Cui Y."/>
            <person name="Zhang H."/>
            <person name="O'Toole P.W."/>
        </authorList>
    </citation>
    <scope>NUCLEOTIDE SEQUENCE [LARGE SCALE GENOMIC DNA]</scope>
    <source>
        <strain evidence="9 10">DSM 19909</strain>
    </source>
</reference>
<proteinExistence type="inferred from homology"/>
<evidence type="ECO:0000259" key="8">
    <source>
        <dbReference type="Pfam" id="PF09335"/>
    </source>
</evidence>
<keyword evidence="10" id="KW-1185">Reference proteome</keyword>
<keyword evidence="6 7" id="KW-0472">Membrane</keyword>
<comment type="similarity">
    <text evidence="2 7">Belongs to the DedA family.</text>
</comment>
<dbReference type="InterPro" id="IPR032818">
    <property type="entry name" value="DedA-like"/>
</dbReference>
<evidence type="ECO:0000313" key="9">
    <source>
        <dbReference type="EMBL" id="KRK97810.1"/>
    </source>
</evidence>
<name>A0A0R1LZN9_9LACO</name>
<dbReference type="EMBL" id="AZEE01000028">
    <property type="protein sequence ID" value="KRK97810.1"/>
    <property type="molecule type" value="Genomic_DNA"/>
</dbReference>
<feature type="domain" description="VTT" evidence="8">
    <location>
        <begin position="58"/>
        <end position="173"/>
    </location>
</feature>
<keyword evidence="5 7" id="KW-1133">Transmembrane helix</keyword>
<evidence type="ECO:0000313" key="10">
    <source>
        <dbReference type="Proteomes" id="UP000051160"/>
    </source>
</evidence>
<gene>
    <name evidence="9" type="ORF">FD04_GL000781</name>
</gene>
<dbReference type="Proteomes" id="UP000051160">
    <property type="component" value="Unassembled WGS sequence"/>
</dbReference>
<dbReference type="InterPro" id="IPR032816">
    <property type="entry name" value="VTT_dom"/>
</dbReference>
<feature type="transmembrane region" description="Helical" evidence="7">
    <location>
        <begin position="188"/>
        <end position="206"/>
    </location>
</feature>
<dbReference type="OrthoDB" id="9813426at2"/>
<dbReference type="PATRIC" id="fig|1423776.4.peg.788"/>